<evidence type="ECO:0000313" key="3">
    <source>
        <dbReference type="Proteomes" id="UP000273643"/>
    </source>
</evidence>
<dbReference type="RefSeq" id="WP_123637497.1">
    <property type="nucleotide sequence ID" value="NZ_RJUK01000001.1"/>
</dbReference>
<keyword evidence="3" id="KW-1185">Reference proteome</keyword>
<dbReference type="Proteomes" id="UP000273643">
    <property type="component" value="Unassembled WGS sequence"/>
</dbReference>
<organism evidence="2 3">
    <name type="scientific">Marinimicrobium koreense</name>
    <dbReference type="NCBI Taxonomy" id="306545"/>
    <lineage>
        <taxon>Bacteria</taxon>
        <taxon>Pseudomonadati</taxon>
        <taxon>Pseudomonadota</taxon>
        <taxon>Gammaproteobacteria</taxon>
        <taxon>Cellvibrionales</taxon>
        <taxon>Cellvibrionaceae</taxon>
        <taxon>Marinimicrobium</taxon>
    </lineage>
</organism>
<sequence>MGFQSPSIGAWYFDREDQQVFEVVALDEQQGTIEVQYLDGAIGEFDLETWPLLPLVPAAAPEDSEAGYELSQEDRWNDDDVLVPDSWNNPLNDIEPDLFPGYDD</sequence>
<reference evidence="2 3" key="1">
    <citation type="submission" date="2018-11" db="EMBL/GenBank/DDBJ databases">
        <title>Genomic Encyclopedia of Type Strains, Phase IV (KMG-IV): sequencing the most valuable type-strain genomes for metagenomic binning, comparative biology and taxonomic classification.</title>
        <authorList>
            <person name="Goeker M."/>
        </authorList>
    </citation>
    <scope>NUCLEOTIDE SEQUENCE [LARGE SCALE GENOMIC DNA]</scope>
    <source>
        <strain evidence="2 3">DSM 16974</strain>
    </source>
</reference>
<protein>
    <submittedName>
        <fullName evidence="2">Uncharacterized protein</fullName>
    </submittedName>
</protein>
<gene>
    <name evidence="2" type="ORF">EDC38_0919</name>
</gene>
<feature type="region of interest" description="Disordered" evidence="1">
    <location>
        <begin position="61"/>
        <end position="104"/>
    </location>
</feature>
<dbReference type="Pfam" id="PF20549">
    <property type="entry name" value="DUF6763"/>
    <property type="match status" value="1"/>
</dbReference>
<comment type="caution">
    <text evidence="2">The sequence shown here is derived from an EMBL/GenBank/DDBJ whole genome shotgun (WGS) entry which is preliminary data.</text>
</comment>
<accession>A0A3N1NYC6</accession>
<dbReference type="OrthoDB" id="7062948at2"/>
<evidence type="ECO:0000256" key="1">
    <source>
        <dbReference type="SAM" id="MobiDB-lite"/>
    </source>
</evidence>
<evidence type="ECO:0000313" key="2">
    <source>
        <dbReference type="EMBL" id="ROQ20318.1"/>
    </source>
</evidence>
<dbReference type="AlphaFoldDB" id="A0A3N1NYC6"/>
<proteinExistence type="predicted"/>
<name>A0A3N1NYC6_9GAMM</name>
<dbReference type="InterPro" id="IPR046651">
    <property type="entry name" value="DUF6763"/>
</dbReference>
<dbReference type="EMBL" id="RJUK01000001">
    <property type="protein sequence ID" value="ROQ20318.1"/>
    <property type="molecule type" value="Genomic_DNA"/>
</dbReference>